<dbReference type="NCBIfam" id="TIGR01447">
    <property type="entry name" value="recD"/>
    <property type="match status" value="1"/>
</dbReference>
<keyword evidence="15" id="KW-1185">Reference proteome</keyword>
<feature type="domain" description="UvrD-like helicase C-terminal" evidence="12">
    <location>
        <begin position="616"/>
        <end position="663"/>
    </location>
</feature>
<keyword evidence="9 11" id="KW-0234">DNA repair</keyword>
<dbReference type="EMBL" id="AEVO01000088">
    <property type="protein sequence ID" value="EFY06687.1"/>
    <property type="molecule type" value="Genomic_DNA"/>
</dbReference>
<evidence type="ECO:0000256" key="11">
    <source>
        <dbReference type="HAMAP-Rule" id="MF_01487"/>
    </source>
</evidence>
<dbReference type="GO" id="GO:0003677">
    <property type="term" value="F:DNA binding"/>
    <property type="evidence" value="ECO:0007669"/>
    <property type="project" value="UniProtKB-UniRule"/>
</dbReference>
<dbReference type="Proteomes" id="UP000018458">
    <property type="component" value="Unassembled WGS sequence"/>
</dbReference>
<dbReference type="GO" id="GO:0017116">
    <property type="term" value="F:single-stranded DNA helicase activity"/>
    <property type="evidence" value="ECO:0007669"/>
    <property type="project" value="TreeGrafter"/>
</dbReference>
<evidence type="ECO:0000256" key="8">
    <source>
        <dbReference type="ARBA" id="ARBA00023125"/>
    </source>
</evidence>
<dbReference type="PANTHER" id="PTHR43788:SF6">
    <property type="entry name" value="DNA HELICASE B"/>
    <property type="match status" value="1"/>
</dbReference>
<gene>
    <name evidence="11 14" type="primary">recD</name>
    <name evidence="14" type="ORF">HMPREF9444_01519</name>
</gene>
<dbReference type="OrthoDB" id="9803432at2"/>
<dbReference type="Pfam" id="PF13245">
    <property type="entry name" value="AAA_19"/>
    <property type="match status" value="1"/>
</dbReference>
<dbReference type="GO" id="GO:0000724">
    <property type="term" value="P:double-strand break repair via homologous recombination"/>
    <property type="evidence" value="ECO:0007669"/>
    <property type="project" value="UniProtKB-UniRule"/>
</dbReference>
<comment type="similarity">
    <text evidence="11">Belongs to the RecD family.</text>
</comment>
<keyword evidence="5 11" id="KW-0347">Helicase</keyword>
<keyword evidence="3 11" id="KW-0227">DNA damage</keyword>
<dbReference type="InterPro" id="IPR006344">
    <property type="entry name" value="RecD"/>
</dbReference>
<dbReference type="GO" id="GO:0008854">
    <property type="term" value="F:exodeoxyribonuclease V activity"/>
    <property type="evidence" value="ECO:0007669"/>
    <property type="project" value="InterPro"/>
</dbReference>
<keyword evidence="2 11" id="KW-0547">Nucleotide-binding</keyword>
<dbReference type="Gene3D" id="2.30.30.940">
    <property type="match status" value="1"/>
</dbReference>
<dbReference type="GO" id="GO:0016887">
    <property type="term" value="F:ATP hydrolysis activity"/>
    <property type="evidence" value="ECO:0007669"/>
    <property type="project" value="RHEA"/>
</dbReference>
<dbReference type="GO" id="GO:0009338">
    <property type="term" value="C:exodeoxyribonuclease V complex"/>
    <property type="evidence" value="ECO:0007669"/>
    <property type="project" value="InterPro"/>
</dbReference>
<comment type="subunit">
    <text evidence="11">Heterotrimer of RecB, RecC and RecD. All subunits contribute to DNA-binding.</text>
</comment>
<dbReference type="SUPFAM" id="SSF52540">
    <property type="entry name" value="P-loop containing nucleoside triphosphate hydrolases"/>
    <property type="match status" value="2"/>
</dbReference>
<reference evidence="14 15" key="1">
    <citation type="submission" date="2011-01" db="EMBL/GenBank/DDBJ databases">
        <authorList>
            <person name="Weinstock G."/>
            <person name="Sodergren E."/>
            <person name="Clifton S."/>
            <person name="Fulton L."/>
            <person name="Fulton B."/>
            <person name="Courtney L."/>
            <person name="Fronick C."/>
            <person name="Harrison M."/>
            <person name="Strong C."/>
            <person name="Farmer C."/>
            <person name="Delahaunty K."/>
            <person name="Markovic C."/>
            <person name="Hall O."/>
            <person name="Minx P."/>
            <person name="Tomlinson C."/>
            <person name="Mitreva M."/>
            <person name="Hou S."/>
            <person name="Chen J."/>
            <person name="Wollam A."/>
            <person name="Pepin K.H."/>
            <person name="Johnson M."/>
            <person name="Bhonagiri V."/>
            <person name="Zhang X."/>
            <person name="Suruliraj S."/>
            <person name="Warren W."/>
            <person name="Chinwalla A."/>
            <person name="Mardis E.R."/>
            <person name="Wilson R.K."/>
        </authorList>
    </citation>
    <scope>NUCLEOTIDE SEQUENCE [LARGE SCALE GENOMIC DNA]</scope>
    <source>
        <strain evidence="15">DSM 22608 / JCM 16073 / KCTC 15190 / YIT 12066</strain>
    </source>
</reference>
<accession>E8LLA8</accession>
<sequence>MSEFVKPITTSLIDAAYGCEFISRTALAEIYYLNTQYDFSAQSCNILAFFLMVLHHKMDTGDVCVKLEEKPIKDSVLQWISLLEEKPSLTDEQQIFLEFAKDFFAKKFSDLSDTLKTIAAIGSADDDKPLVISLNRLYLRRYFNYERKVAAFISGQSKKEIPESMLLKAQDILNLLFGKNNDGTDVNWQKVAAALPVFSRFCVISGGPGTGKTTTVLRILLLLRALYGLQPKIMLAAPTGKAASRMAQSIGLQLQNTDLDDKSSFTSVARELAQKCGFDFSELLASIPRNASTVHSLLKVIVHKVTPRYNEQYPLDCDILVVDEVSMVDLSLFYKIIAALKDGATLIMLGDKDQLCSVESGAVLGDICAKLSDSDTNAVSESTLRLLSKLSGYRAEKLLEEGALSDYTVLLKHSWRFKDVQGIGALATAVNAAPLAVKENGHHQITDILKEYQDNGLAYLRVDQKNLVKGSSFMRSLIKDVISSKSRYSYKIYLDYLCSLDFCVDSDTTANEIFRRMDEFRILCSNHNLILGDRNLNALIESEIKNRFMFGNKEFFPGKIVLITKNDAGLNVYNGDVGFVAYDGADEKKALKVFIPSEKYGILKVSPIFLKHYESGFAMTVHKSQGSEYKNVLIALSPKDSPILTKELVYTAVTRAKEWVTVVALEDVLLQACARKVQRQSGLAERIERKEIFSLAKKRVCISTEISSYSKKIPATDYSIFI</sequence>
<dbReference type="AlphaFoldDB" id="E8LLA8"/>
<feature type="binding site" evidence="11">
    <location>
        <begin position="206"/>
        <end position="213"/>
    </location>
    <ligand>
        <name>ATP</name>
        <dbReference type="ChEBI" id="CHEBI:30616"/>
    </ligand>
</feature>
<dbReference type="CDD" id="cd18809">
    <property type="entry name" value="SF1_C_RecD"/>
    <property type="match status" value="1"/>
</dbReference>
<evidence type="ECO:0000256" key="7">
    <source>
        <dbReference type="ARBA" id="ARBA00022840"/>
    </source>
</evidence>
<keyword evidence="6 11" id="KW-0269">Exonuclease</keyword>
<dbReference type="InterPro" id="IPR050534">
    <property type="entry name" value="Coronavir_polyprotein_1ab"/>
</dbReference>
<dbReference type="HAMAP" id="MF_01487">
    <property type="entry name" value="RecD"/>
    <property type="match status" value="1"/>
</dbReference>
<evidence type="ECO:0000256" key="10">
    <source>
        <dbReference type="ARBA" id="ARBA00023235"/>
    </source>
</evidence>
<dbReference type="STRING" id="762983.HMPREF9444_01519"/>
<keyword evidence="4 11" id="KW-0378">Hydrolase</keyword>
<evidence type="ECO:0000259" key="13">
    <source>
        <dbReference type="Pfam" id="PF21185"/>
    </source>
</evidence>
<keyword evidence="1 11" id="KW-0540">Nuclease</keyword>
<evidence type="ECO:0000256" key="3">
    <source>
        <dbReference type="ARBA" id="ARBA00022763"/>
    </source>
</evidence>
<dbReference type="eggNOG" id="COG0507">
    <property type="taxonomic scope" value="Bacteria"/>
</dbReference>
<evidence type="ECO:0000256" key="9">
    <source>
        <dbReference type="ARBA" id="ARBA00023204"/>
    </source>
</evidence>
<dbReference type="CDD" id="cd17933">
    <property type="entry name" value="DEXSc_RecD-like"/>
    <property type="match status" value="1"/>
</dbReference>
<dbReference type="InterPro" id="IPR027785">
    <property type="entry name" value="UvrD-like_helicase_C"/>
</dbReference>
<dbReference type="EC" id="5.6.2.3" evidence="11"/>
<dbReference type="Gene3D" id="3.40.50.300">
    <property type="entry name" value="P-loop containing nucleotide triphosphate hydrolases"/>
    <property type="match status" value="2"/>
</dbReference>
<dbReference type="GO" id="GO:0043139">
    <property type="term" value="F:5'-3' DNA helicase activity"/>
    <property type="evidence" value="ECO:0007669"/>
    <property type="project" value="UniProtKB-UniRule"/>
</dbReference>
<evidence type="ECO:0000259" key="12">
    <source>
        <dbReference type="Pfam" id="PF13538"/>
    </source>
</evidence>
<dbReference type="InterPro" id="IPR027417">
    <property type="entry name" value="P-loop_NTPase"/>
</dbReference>
<dbReference type="Pfam" id="PF13538">
    <property type="entry name" value="UvrD_C_2"/>
    <property type="match status" value="1"/>
</dbReference>
<evidence type="ECO:0000256" key="2">
    <source>
        <dbReference type="ARBA" id="ARBA00022741"/>
    </source>
</evidence>
<name>E8LLA8_SUCHY</name>
<evidence type="ECO:0000256" key="1">
    <source>
        <dbReference type="ARBA" id="ARBA00022722"/>
    </source>
</evidence>
<dbReference type="GO" id="GO:0005524">
    <property type="term" value="F:ATP binding"/>
    <property type="evidence" value="ECO:0007669"/>
    <property type="project" value="UniProtKB-UniRule"/>
</dbReference>
<dbReference type="PANTHER" id="PTHR43788">
    <property type="entry name" value="DNA2/NAM7 HELICASE FAMILY MEMBER"/>
    <property type="match status" value="1"/>
</dbReference>
<dbReference type="HOGENOM" id="CLU_007524_1_2_6"/>
<comment type="caution">
    <text evidence="14">The sequence shown here is derived from an EMBL/GenBank/DDBJ whole genome shotgun (WGS) entry which is preliminary data.</text>
</comment>
<keyword evidence="7 11" id="KW-0067">ATP-binding</keyword>
<protein>
    <recommendedName>
        <fullName evidence="11">RecBCD enzyme subunit RecD</fullName>
        <ecNumber evidence="11">5.6.2.3</ecNumber>
    </recommendedName>
    <alternativeName>
        <fullName evidence="11">DNA 5'-3' helicase subunit RecD</fullName>
    </alternativeName>
    <alternativeName>
        <fullName evidence="11">Exonuclease V subunit RecD</fullName>
        <shortName evidence="11">ExoV subunit RecD</shortName>
    </alternativeName>
    <alternativeName>
        <fullName evidence="11">Helicase/nuclease RecBCD subunit RecD</fullName>
    </alternativeName>
</protein>
<evidence type="ECO:0000313" key="15">
    <source>
        <dbReference type="Proteomes" id="UP000018458"/>
    </source>
</evidence>
<evidence type="ECO:0000256" key="4">
    <source>
        <dbReference type="ARBA" id="ARBA00022801"/>
    </source>
</evidence>
<comment type="miscellaneous">
    <text evidence="11">In the RecBCD complex, RecB has a slow 3'-5' helicase, an exonuclease activity and loads RecA onto ssDNA, RecD has a fast 5'-3' helicase activity, while RecC stimulates the ATPase and processivity of the RecB helicase and contributes to recognition of the Chi site.</text>
</comment>
<keyword evidence="10 11" id="KW-0413">Isomerase</keyword>
<comment type="catalytic activity">
    <reaction evidence="11">
        <text>ATP + H2O = ADP + phosphate + H(+)</text>
        <dbReference type="Rhea" id="RHEA:13065"/>
        <dbReference type="ChEBI" id="CHEBI:15377"/>
        <dbReference type="ChEBI" id="CHEBI:15378"/>
        <dbReference type="ChEBI" id="CHEBI:30616"/>
        <dbReference type="ChEBI" id="CHEBI:43474"/>
        <dbReference type="ChEBI" id="CHEBI:456216"/>
        <dbReference type="EC" id="5.6.2.3"/>
    </reaction>
</comment>
<organism evidence="14 15">
    <name type="scientific">Succinatimonas hippei (strain DSM 22608 / JCM 16073 / KCTC 15190 / YIT 12066)</name>
    <dbReference type="NCBI Taxonomy" id="762983"/>
    <lineage>
        <taxon>Bacteria</taxon>
        <taxon>Pseudomonadati</taxon>
        <taxon>Pseudomonadota</taxon>
        <taxon>Gammaproteobacteria</taxon>
        <taxon>Aeromonadales</taxon>
        <taxon>Succinivibrionaceae</taxon>
        <taxon>Succinatimonas</taxon>
    </lineage>
</organism>
<dbReference type="InterPro" id="IPR049550">
    <property type="entry name" value="RecD_N"/>
</dbReference>
<dbReference type="RefSeq" id="WP_009143696.1">
    <property type="nucleotide sequence ID" value="NZ_GL831021.1"/>
</dbReference>
<proteinExistence type="inferred from homology"/>
<keyword evidence="8 11" id="KW-0238">DNA-binding</keyword>
<dbReference type="InterPro" id="IPR041851">
    <property type="entry name" value="RecD_N_sf"/>
</dbReference>
<dbReference type="Gene3D" id="1.10.10.1020">
    <property type="entry name" value="RecBCD complex, subunit RecD, N-terminal domain"/>
    <property type="match status" value="1"/>
</dbReference>
<evidence type="ECO:0000256" key="6">
    <source>
        <dbReference type="ARBA" id="ARBA00022839"/>
    </source>
</evidence>
<dbReference type="Pfam" id="PF21185">
    <property type="entry name" value="RecD_N"/>
    <property type="match status" value="1"/>
</dbReference>
<feature type="domain" description="RecBCD enzyme subunit RecD N-terminal" evidence="13">
    <location>
        <begin position="42"/>
        <end position="138"/>
    </location>
</feature>
<comment type="function">
    <text evidence="11">A helicase/nuclease that prepares dsDNA breaks (DSB) for recombinational DNA repair. Binds to DSBs and unwinds DNA via a highly rapid and processive ATP-dependent bidirectional helicase activity. Unwinds dsDNA until it encounters a Chi (crossover hotspot instigator) sequence from the 3' direction. Cuts ssDNA a few nucleotides 3' to the Chi site. The properties and activities of the enzyme are changed at Chi. The Chi-altered holoenzyme produces a long 3'-ssDNA overhang and facilitates RecA-binding to the ssDNA for homologous DNA recombination and repair. Holoenzyme degrades any linearized DNA that is unable to undergo homologous recombination. In the holoenzyme this subunit has ssDNA-dependent ATPase and 5'-3' helicase activity. When added to pre-assembled RecBC greatly stimulates nuclease activity and augments holoenzyme processivity. Negatively regulates the RecA-loading ability of RecBCD.</text>
</comment>
<evidence type="ECO:0000313" key="14">
    <source>
        <dbReference type="EMBL" id="EFY06687.1"/>
    </source>
</evidence>
<evidence type="ECO:0000256" key="5">
    <source>
        <dbReference type="ARBA" id="ARBA00022806"/>
    </source>
</evidence>